<evidence type="ECO:0000256" key="1">
    <source>
        <dbReference type="SAM" id="MobiDB-lite"/>
    </source>
</evidence>
<keyword evidence="3" id="KW-0548">Nucleotidyltransferase</keyword>
<dbReference type="EMBL" id="JAEFBK010000008">
    <property type="protein sequence ID" value="KAG7578821.1"/>
    <property type="molecule type" value="Genomic_DNA"/>
</dbReference>
<proteinExistence type="predicted"/>
<keyword evidence="3" id="KW-0695">RNA-directed DNA polymerase</keyword>
<accession>A0A8T2AX29</accession>
<dbReference type="Proteomes" id="UP000694240">
    <property type="component" value="Chromosome 8"/>
</dbReference>
<evidence type="ECO:0000259" key="2">
    <source>
        <dbReference type="Pfam" id="PF13966"/>
    </source>
</evidence>
<feature type="compositionally biased region" description="Polar residues" evidence="1">
    <location>
        <begin position="261"/>
        <end position="277"/>
    </location>
</feature>
<dbReference type="InterPro" id="IPR026960">
    <property type="entry name" value="RVT-Znf"/>
</dbReference>
<dbReference type="PANTHER" id="PTHR11439">
    <property type="entry name" value="GAG-POL-RELATED RETROTRANSPOSON"/>
    <property type="match status" value="1"/>
</dbReference>
<dbReference type="Pfam" id="PF13966">
    <property type="entry name" value="zf-RVT"/>
    <property type="match status" value="1"/>
</dbReference>
<feature type="domain" description="Reverse transcriptase zinc-binding" evidence="2">
    <location>
        <begin position="71"/>
        <end position="143"/>
    </location>
</feature>
<dbReference type="AlphaFoldDB" id="A0A8T2AX29"/>
<dbReference type="GO" id="GO:0003964">
    <property type="term" value="F:RNA-directed DNA polymerase activity"/>
    <property type="evidence" value="ECO:0007669"/>
    <property type="project" value="UniProtKB-KW"/>
</dbReference>
<reference evidence="3 4" key="1">
    <citation type="submission" date="2020-12" db="EMBL/GenBank/DDBJ databases">
        <title>Concerted genomic and epigenomic changes stabilize Arabidopsis allopolyploids.</title>
        <authorList>
            <person name="Chen Z."/>
        </authorList>
    </citation>
    <scope>NUCLEOTIDE SEQUENCE [LARGE SCALE GENOMIC DNA]</scope>
    <source>
        <strain evidence="3">Allo738</strain>
        <tissue evidence="3">Leaf</tissue>
    </source>
</reference>
<evidence type="ECO:0000313" key="4">
    <source>
        <dbReference type="Proteomes" id="UP000694240"/>
    </source>
</evidence>
<dbReference type="Pfam" id="PF14223">
    <property type="entry name" value="Retrotran_gag_2"/>
    <property type="match status" value="1"/>
</dbReference>
<evidence type="ECO:0000313" key="3">
    <source>
        <dbReference type="EMBL" id="KAG7578821.1"/>
    </source>
</evidence>
<keyword evidence="3" id="KW-0808">Transferase</keyword>
<keyword evidence="4" id="KW-1185">Reference proteome</keyword>
<organism evidence="3 4">
    <name type="scientific">Arabidopsis thaliana x Arabidopsis arenosa</name>
    <dbReference type="NCBI Taxonomy" id="1240361"/>
    <lineage>
        <taxon>Eukaryota</taxon>
        <taxon>Viridiplantae</taxon>
        <taxon>Streptophyta</taxon>
        <taxon>Embryophyta</taxon>
        <taxon>Tracheophyta</taxon>
        <taxon>Spermatophyta</taxon>
        <taxon>Magnoliopsida</taxon>
        <taxon>eudicotyledons</taxon>
        <taxon>Gunneridae</taxon>
        <taxon>Pentapetalae</taxon>
        <taxon>rosids</taxon>
        <taxon>malvids</taxon>
        <taxon>Brassicales</taxon>
        <taxon>Brassicaceae</taxon>
        <taxon>Camelineae</taxon>
        <taxon>Arabidopsis</taxon>
    </lineage>
</organism>
<dbReference type="CDD" id="cd09272">
    <property type="entry name" value="RNase_HI_RT_Ty1"/>
    <property type="match status" value="1"/>
</dbReference>
<dbReference type="PANTHER" id="PTHR11439:SF480">
    <property type="entry name" value="REVERSE TRANSCRIPTASE TY1_COPIA-TYPE DOMAIN-CONTAINING PROTEIN"/>
    <property type="match status" value="1"/>
</dbReference>
<gene>
    <name evidence="3" type="ORF">ISN45_Aa03g029800</name>
</gene>
<feature type="region of interest" description="Disordered" evidence="1">
    <location>
        <begin position="260"/>
        <end position="286"/>
    </location>
</feature>
<sequence>MGDSGPMVLRVPRNTMVADAVQGNQWGIRRCRSQVLCALVSSLQLIPTPRPENGPDLPLWRQGLDEYKHSFSSRHTWDHIRPRKNKVLWHKTVWFPQNVPRFSFIDWLAKKGRLTTGTKMCAWGAVQPCCLCGERDESRTDTFTVWSELTSCILRHMKIPKIFEQEQPQSGPVEASSWRFTRLVAQSIPLNQNSTRAIYIPNGLTFNHRDNSTRPTTLQLTSVVAVAATLTVEPKKNLQHYIGVLKPRRTRPQTFPVVKTRATTTSDGKDTTPPSTKSKNEKETWETLFPRREKTKEGGGSASIQSPMLNATNYTVWVIRMKIALKVHKAWDAIETKTNRTHAEKNDITTALFFQSIHEALVLQIGELDTTKKVWDSIKARHVGAERVKDARLQTLMAEFDRLKMKDSEKIDNFAGKLSEISSKSVVLGVNIEESRLVKKFLKSIPRKKYIHIVASLEQVLDPNTTTFEDIVGRLKVYEERVCEEEESHEDQSKLMYANTNSQAGYSNREYNNEYRGRGCGTRGYYRGRCRGTSVKIIDRFKDEMASKFEMSDLGKLTYYLGIENPKESHGTAMKQCLRYVKGTSTLGLTYRRSVSNIPKLVGFSDSSHNVDPNDGRSTTGHIFYLGESSSPISWCSQKQDTVALSSCEAEFMAETEEARQAIWLQDLFYEVTGVPCERALIRIDNKSAIALTKNPVFHGRMEYVPGEEQKADILTNALGRVKFKEMRELIGVQNVVKEDFKL</sequence>
<protein>
    <submittedName>
        <fullName evidence="3">Reverse transcriptase zinc-binding domain</fullName>
    </submittedName>
</protein>
<comment type="caution">
    <text evidence="3">The sequence shown here is derived from an EMBL/GenBank/DDBJ whole genome shotgun (WGS) entry which is preliminary data.</text>
</comment>
<name>A0A8T2AX29_9BRAS</name>